<proteinExistence type="predicted"/>
<evidence type="ECO:0008006" key="3">
    <source>
        <dbReference type="Google" id="ProtNLM"/>
    </source>
</evidence>
<protein>
    <recommendedName>
        <fullName evidence="3">N-acetyltransferase domain-containing protein</fullName>
    </recommendedName>
</protein>
<accession>A0A2A4T5R5</accession>
<dbReference type="EMBL" id="NVSR01000036">
    <property type="protein sequence ID" value="PCI28337.1"/>
    <property type="molecule type" value="Genomic_DNA"/>
</dbReference>
<comment type="caution">
    <text evidence="1">The sequence shown here is derived from an EMBL/GenBank/DDBJ whole genome shotgun (WGS) entry which is preliminary data.</text>
</comment>
<sequence>MSININDTPSFLPVQSAKDRTIFQKGLYRAFIANPFSKWVQANYGKDDKSQRMWPKSNSFDVESFLLADRKGSPISGFSFNYNCGETALTQFEQIGFKKPSGGEFCEVLHYFNFSESGRNGIKSGNSLREIVICAAGERGINRAYATCPNPRVKKLYEMFGWRTESYIKFNNGTESWLICYTAE</sequence>
<evidence type="ECO:0000313" key="1">
    <source>
        <dbReference type="EMBL" id="PCI28337.1"/>
    </source>
</evidence>
<name>A0A2A4T5R5_9DELT</name>
<reference evidence="2" key="1">
    <citation type="submission" date="2017-08" db="EMBL/GenBank/DDBJ databases">
        <title>A dynamic microbial community with high functional redundancy inhabits the cold, oxic subseafloor aquifer.</title>
        <authorList>
            <person name="Tully B.J."/>
            <person name="Wheat C.G."/>
            <person name="Glazer B.T."/>
            <person name="Huber J.A."/>
        </authorList>
    </citation>
    <scope>NUCLEOTIDE SEQUENCE [LARGE SCALE GENOMIC DNA]</scope>
</reference>
<evidence type="ECO:0000313" key="2">
    <source>
        <dbReference type="Proteomes" id="UP000218113"/>
    </source>
</evidence>
<gene>
    <name evidence="1" type="ORF">COB67_06715</name>
</gene>
<dbReference type="AlphaFoldDB" id="A0A2A4T5R5"/>
<organism evidence="1 2">
    <name type="scientific">SAR324 cluster bacterium</name>
    <dbReference type="NCBI Taxonomy" id="2024889"/>
    <lineage>
        <taxon>Bacteria</taxon>
        <taxon>Deltaproteobacteria</taxon>
        <taxon>SAR324 cluster</taxon>
    </lineage>
</organism>
<dbReference type="Proteomes" id="UP000218113">
    <property type="component" value="Unassembled WGS sequence"/>
</dbReference>